<feature type="region of interest" description="Disordered" evidence="2">
    <location>
        <begin position="1"/>
        <end position="32"/>
    </location>
</feature>
<feature type="region of interest" description="Disordered" evidence="2">
    <location>
        <begin position="328"/>
        <end position="354"/>
    </location>
</feature>
<dbReference type="GO" id="GO:0034657">
    <property type="term" value="C:GID complex"/>
    <property type="evidence" value="ECO:0007669"/>
    <property type="project" value="TreeGrafter"/>
</dbReference>
<dbReference type="GO" id="GO:0005773">
    <property type="term" value="C:vacuole"/>
    <property type="evidence" value="ECO:0007669"/>
    <property type="project" value="GOC"/>
</dbReference>
<gene>
    <name evidence="3" type="ORF">K461DRAFT_295074</name>
</gene>
<feature type="region of interest" description="Disordered" evidence="2">
    <location>
        <begin position="584"/>
        <end position="607"/>
    </location>
</feature>
<feature type="region of interest" description="Disordered" evidence="2">
    <location>
        <begin position="665"/>
        <end position="686"/>
    </location>
</feature>
<organism evidence="3 4">
    <name type="scientific">Myriangium duriaei CBS 260.36</name>
    <dbReference type="NCBI Taxonomy" id="1168546"/>
    <lineage>
        <taxon>Eukaryota</taxon>
        <taxon>Fungi</taxon>
        <taxon>Dikarya</taxon>
        <taxon>Ascomycota</taxon>
        <taxon>Pezizomycotina</taxon>
        <taxon>Dothideomycetes</taxon>
        <taxon>Dothideomycetidae</taxon>
        <taxon>Myriangiales</taxon>
        <taxon>Myriangiaceae</taxon>
        <taxon>Myriangium</taxon>
    </lineage>
</organism>
<feature type="compositionally biased region" description="Basic and acidic residues" evidence="2">
    <location>
        <begin position="94"/>
        <end position="105"/>
    </location>
</feature>
<dbReference type="AlphaFoldDB" id="A0A9P4MIF6"/>
<proteinExistence type="inferred from homology"/>
<name>A0A9P4MIF6_9PEZI</name>
<reference evidence="3" key="1">
    <citation type="journal article" date="2020" name="Stud. Mycol.">
        <title>101 Dothideomycetes genomes: a test case for predicting lifestyles and emergence of pathogens.</title>
        <authorList>
            <person name="Haridas S."/>
            <person name="Albert R."/>
            <person name="Binder M."/>
            <person name="Bloem J."/>
            <person name="Labutti K."/>
            <person name="Salamov A."/>
            <person name="Andreopoulos B."/>
            <person name="Baker S."/>
            <person name="Barry K."/>
            <person name="Bills G."/>
            <person name="Bluhm B."/>
            <person name="Cannon C."/>
            <person name="Castanera R."/>
            <person name="Culley D."/>
            <person name="Daum C."/>
            <person name="Ezra D."/>
            <person name="Gonzalez J."/>
            <person name="Henrissat B."/>
            <person name="Kuo A."/>
            <person name="Liang C."/>
            <person name="Lipzen A."/>
            <person name="Lutzoni F."/>
            <person name="Magnuson J."/>
            <person name="Mondo S."/>
            <person name="Nolan M."/>
            <person name="Ohm R."/>
            <person name="Pangilinan J."/>
            <person name="Park H.-J."/>
            <person name="Ramirez L."/>
            <person name="Alfaro M."/>
            <person name="Sun H."/>
            <person name="Tritt A."/>
            <person name="Yoshinaga Y."/>
            <person name="Zwiers L.-H."/>
            <person name="Turgeon B."/>
            <person name="Goodwin S."/>
            <person name="Spatafora J."/>
            <person name="Crous P."/>
            <person name="Grigoriev I."/>
        </authorList>
    </citation>
    <scope>NUCLEOTIDE SEQUENCE</scope>
    <source>
        <strain evidence="3">CBS 260.36</strain>
    </source>
</reference>
<sequence length="796" mass="88445">MPPANTPQGQMSPEPPNSTYGRPLTPLSYLSSPAPDLASTLVTQTEADADDENLRFLRTPVELADSATPGIPYPQQLALLEAQNRRRVALARADDRARVASDRAANRPNYVGNAETQGRRDPQQRDRMMRVLSRLSRFSHEAARPNEGRQEEGDDASLGREQSTSTAPTSVSTTVQSLESEVAEMREFLDDLRNNPYLASESGSTLTRRQDRERDAVFTRNPSWQRTSAQTESSSSILSGLQRAEREVQALERRLDATQRRMEYTERHADDLRSMAIMHNARINASTTERMLRYIRSREQLGGGNDHEGQNHDSNLLSRWSRLSRGTGFTSSDADTAMTDASATPAEAPRSLSARGAEAFVTPHEPPDEWMRAFRELDSQPRTEHRSRSAKPPMLENAIVYLDQLRDCTSYDEALNVAIQIGFANKEFFAEKHDDFLMDVSRFPPSFRSSWLQPGVKFAGSQHTTLQAATSRSHVASSAPRTSDAAALVTSQMNSVAESLSDARARSTTKSHEQWPVKVTLHAVDLDTMILSGTMEAYDVPNHADLHAPPKGTSVTSPSSTAKSIPITTYLEGQILDLQTYSFITPQPPRNRRAPPPAEKVGISFPPTTPAIDAANWRRLPPFVDIKDDDEVARILLSRNRLAEVNERYIFMRWKERCFVHRRGDTCPQSPSARRRSVPARRVGEGQWSAGGTARYDLRGRVGTRPQPESTLLPEGMEYDPGMDYGSIARGGGLGLGEGDDTDTGHGLTISGFYYVSLDRETGAVTGLYWDPNTSPYQCLRLKGEEGGRRGAWAWR</sequence>
<accession>A0A9P4MIF6</accession>
<evidence type="ECO:0008006" key="5">
    <source>
        <dbReference type="Google" id="ProtNLM"/>
    </source>
</evidence>
<dbReference type="EMBL" id="ML996088">
    <property type="protein sequence ID" value="KAF2150974.1"/>
    <property type="molecule type" value="Genomic_DNA"/>
</dbReference>
<feature type="compositionally biased region" description="Basic and acidic residues" evidence="2">
    <location>
        <begin position="138"/>
        <end position="151"/>
    </location>
</feature>
<evidence type="ECO:0000256" key="1">
    <source>
        <dbReference type="ARBA" id="ARBA00061469"/>
    </source>
</evidence>
<comment type="caution">
    <text evidence="3">The sequence shown here is derived from an EMBL/GenBank/DDBJ whole genome shotgun (WGS) entry which is preliminary data.</text>
</comment>
<protein>
    <recommendedName>
        <fullName evidence="5">Vacuolar import and degradation protein-domain-containing protein</fullName>
    </recommendedName>
</protein>
<evidence type="ECO:0000313" key="4">
    <source>
        <dbReference type="Proteomes" id="UP000799439"/>
    </source>
</evidence>
<dbReference type="Proteomes" id="UP000799439">
    <property type="component" value="Unassembled WGS sequence"/>
</dbReference>
<feature type="region of interest" description="Disordered" evidence="2">
    <location>
        <begin position="94"/>
        <end position="177"/>
    </location>
</feature>
<dbReference type="Pfam" id="PF09783">
    <property type="entry name" value="Vac_ImportDeg"/>
    <property type="match status" value="2"/>
</dbReference>
<feature type="compositionally biased region" description="Basic and acidic residues" evidence="2">
    <location>
        <begin position="117"/>
        <end position="129"/>
    </location>
</feature>
<keyword evidence="4" id="KW-1185">Reference proteome</keyword>
<comment type="similarity">
    <text evidence="1">Belongs to the GID4/VID24 family.</text>
</comment>
<dbReference type="GO" id="GO:0043161">
    <property type="term" value="P:proteasome-mediated ubiquitin-dependent protein catabolic process"/>
    <property type="evidence" value="ECO:0007669"/>
    <property type="project" value="TreeGrafter"/>
</dbReference>
<dbReference type="PANTHER" id="PTHR14534:SF3">
    <property type="entry name" value="GID COMPLEX SUBUNIT 4 HOMOLOG"/>
    <property type="match status" value="1"/>
</dbReference>
<feature type="compositionally biased region" description="Basic and acidic residues" evidence="2">
    <location>
        <begin position="208"/>
        <end position="217"/>
    </location>
</feature>
<feature type="compositionally biased region" description="Pro residues" evidence="2">
    <location>
        <begin position="586"/>
        <end position="598"/>
    </location>
</feature>
<feature type="compositionally biased region" description="Polar residues" evidence="2">
    <location>
        <begin position="1"/>
        <end position="11"/>
    </location>
</feature>
<feature type="compositionally biased region" description="Low complexity" evidence="2">
    <location>
        <begin position="328"/>
        <end position="344"/>
    </location>
</feature>
<dbReference type="GO" id="GO:0045721">
    <property type="term" value="P:negative regulation of gluconeogenesis"/>
    <property type="evidence" value="ECO:0007669"/>
    <property type="project" value="TreeGrafter"/>
</dbReference>
<dbReference type="GO" id="GO:0007039">
    <property type="term" value="P:protein catabolic process in the vacuole"/>
    <property type="evidence" value="ECO:0007669"/>
    <property type="project" value="TreeGrafter"/>
</dbReference>
<evidence type="ECO:0000256" key="2">
    <source>
        <dbReference type="SAM" id="MobiDB-lite"/>
    </source>
</evidence>
<dbReference type="InterPro" id="IPR018618">
    <property type="entry name" value="GID4/10-like"/>
</dbReference>
<feature type="region of interest" description="Disordered" evidence="2">
    <location>
        <begin position="194"/>
        <end position="242"/>
    </location>
</feature>
<evidence type="ECO:0000313" key="3">
    <source>
        <dbReference type="EMBL" id="KAF2150974.1"/>
    </source>
</evidence>
<dbReference type="GO" id="GO:0006623">
    <property type="term" value="P:protein targeting to vacuole"/>
    <property type="evidence" value="ECO:0007669"/>
    <property type="project" value="TreeGrafter"/>
</dbReference>
<dbReference type="PANTHER" id="PTHR14534">
    <property type="entry name" value="VACUOLAR IMPORT AND DEGRADATION PROTEIN 24"/>
    <property type="match status" value="1"/>
</dbReference>
<feature type="compositionally biased region" description="Low complexity" evidence="2">
    <location>
        <begin position="162"/>
        <end position="177"/>
    </location>
</feature>
<dbReference type="OrthoDB" id="62at2759"/>
<feature type="compositionally biased region" description="Polar residues" evidence="2">
    <location>
        <begin position="220"/>
        <end position="239"/>
    </location>
</feature>